<evidence type="ECO:0000256" key="7">
    <source>
        <dbReference type="PROSITE-ProRule" id="PRU10141"/>
    </source>
</evidence>
<dbReference type="PROSITE" id="PS50011">
    <property type="entry name" value="PROTEIN_KINASE_DOM"/>
    <property type="match status" value="1"/>
</dbReference>
<evidence type="ECO:0000259" key="9">
    <source>
        <dbReference type="PROSITE" id="PS50011"/>
    </source>
</evidence>
<dbReference type="PANTHER" id="PTHR24351">
    <property type="entry name" value="RIBOSOMAL PROTEIN S6 KINASE"/>
    <property type="match status" value="1"/>
</dbReference>
<keyword evidence="11" id="KW-1185">Reference proteome</keyword>
<evidence type="ECO:0000256" key="4">
    <source>
        <dbReference type="ARBA" id="ARBA00022741"/>
    </source>
</evidence>
<dbReference type="PROSITE" id="PS00107">
    <property type="entry name" value="PROTEIN_KINASE_ATP"/>
    <property type="match status" value="1"/>
</dbReference>
<organism evidence="10 11">
    <name type="scientific">Fasciola hepatica</name>
    <name type="common">Liver fluke</name>
    <dbReference type="NCBI Taxonomy" id="6192"/>
    <lineage>
        <taxon>Eukaryota</taxon>
        <taxon>Metazoa</taxon>
        <taxon>Spiralia</taxon>
        <taxon>Lophotrochozoa</taxon>
        <taxon>Platyhelminthes</taxon>
        <taxon>Trematoda</taxon>
        <taxon>Digenea</taxon>
        <taxon>Plagiorchiida</taxon>
        <taxon>Echinostomata</taxon>
        <taxon>Echinostomatoidea</taxon>
        <taxon>Fasciolidae</taxon>
        <taxon>Fasciola</taxon>
    </lineage>
</organism>
<dbReference type="AlphaFoldDB" id="A0A4E0RVH0"/>
<dbReference type="InterPro" id="IPR000719">
    <property type="entry name" value="Prot_kinase_dom"/>
</dbReference>
<keyword evidence="6 7" id="KW-0067">ATP-binding</keyword>
<evidence type="ECO:0000313" key="11">
    <source>
        <dbReference type="Proteomes" id="UP000230066"/>
    </source>
</evidence>
<evidence type="ECO:0000256" key="6">
    <source>
        <dbReference type="ARBA" id="ARBA00022840"/>
    </source>
</evidence>
<evidence type="ECO:0000256" key="2">
    <source>
        <dbReference type="ARBA" id="ARBA00022553"/>
    </source>
</evidence>
<gene>
    <name evidence="10" type="ORF">D915_002893</name>
</gene>
<feature type="region of interest" description="Disordered" evidence="8">
    <location>
        <begin position="85"/>
        <end position="105"/>
    </location>
</feature>
<keyword evidence="2" id="KW-0597">Phosphoprotein</keyword>
<dbReference type="InterPro" id="IPR008271">
    <property type="entry name" value="Ser/Thr_kinase_AS"/>
</dbReference>
<dbReference type="EMBL" id="JXXN02000768">
    <property type="protein sequence ID" value="THD26368.1"/>
    <property type="molecule type" value="Genomic_DNA"/>
</dbReference>
<keyword evidence="5 10" id="KW-0418">Kinase</keyword>
<feature type="domain" description="Protein kinase" evidence="9">
    <location>
        <begin position="181"/>
        <end position="521"/>
    </location>
</feature>
<dbReference type="InterPro" id="IPR011009">
    <property type="entry name" value="Kinase-like_dom_sf"/>
</dbReference>
<accession>A0A4E0RVH0</accession>
<name>A0A4E0RVH0_FASHE</name>
<keyword evidence="3" id="KW-0808">Transferase</keyword>
<dbReference type="SUPFAM" id="SSF56112">
    <property type="entry name" value="Protein kinase-like (PK-like)"/>
    <property type="match status" value="1"/>
</dbReference>
<dbReference type="InterPro" id="IPR017441">
    <property type="entry name" value="Protein_kinase_ATP_BS"/>
</dbReference>
<evidence type="ECO:0000256" key="1">
    <source>
        <dbReference type="ARBA" id="ARBA00022527"/>
    </source>
</evidence>
<evidence type="ECO:0000256" key="3">
    <source>
        <dbReference type="ARBA" id="ARBA00022679"/>
    </source>
</evidence>
<feature type="region of interest" description="Disordered" evidence="8">
    <location>
        <begin position="45"/>
        <end position="67"/>
    </location>
</feature>
<dbReference type="GO" id="GO:0004674">
    <property type="term" value="F:protein serine/threonine kinase activity"/>
    <property type="evidence" value="ECO:0007669"/>
    <property type="project" value="UniProtKB-KW"/>
</dbReference>
<keyword evidence="1" id="KW-0723">Serine/threonine-protein kinase</keyword>
<feature type="compositionally biased region" description="Low complexity" evidence="8">
    <location>
        <begin position="89"/>
        <end position="105"/>
    </location>
</feature>
<evidence type="ECO:0000256" key="5">
    <source>
        <dbReference type="ARBA" id="ARBA00022777"/>
    </source>
</evidence>
<sequence>MCAVRLHTREQMCETSTTRGTNYFALRRDLLQALPLGEDYVNSSGNQSVYHSTSSSRTTQNHSQSSLIRGRRIFPGCRYPDYQNNDLTDSAISSSPNYSDSNDNNSDFFTSDCEVTDERIPVSRLLPPIRSLDRRTSTGLIYDTIFYIPAFRINMGRNDTERFTELNTVSYIRFPAPFDLLSVGSTVGIGKYGRILEARKFARSRQKSAHKLQWSFVIKCLTHTLSHKIEMEAYAHMHRQCTRRSSAPNLRNSFTLIRKFKDHQCTSVDPEVPIHPLITPLLSQTTMSLRHAQRSGQDSTMCPIGCASALALRSSSNADPNRRARHTVYHCLLFPLAPGGDLANLAFRTLDRKMLLSETIFYVAEITEALVWLHSVGIVHQDLKPDNVLIRADGHISLTDFGLASVTPGGFGQSYPGNVICTSRHMPPEIASCPAGSVKVWQAVDWYSLGVLFYRLLCRGQYPPVPTVSQMQSHRFYAQRFPELPSGCHNLVAGLLMPNPQDRLGGDMSIGGRAVLAHPEFIRLLIGAPTDSLSRMPHSQLEYPSPGSLLSWSLQCGMLNTAQSTQIEPHIPRPIAGRSVTASDYASTTLETSLPPWIDSLRLEIRSGKLCPPFRPKTKGPF</sequence>
<evidence type="ECO:0000313" key="10">
    <source>
        <dbReference type="EMBL" id="THD26368.1"/>
    </source>
</evidence>
<dbReference type="Pfam" id="PF00069">
    <property type="entry name" value="Pkinase"/>
    <property type="match status" value="1"/>
</dbReference>
<proteinExistence type="predicted"/>
<evidence type="ECO:0000256" key="8">
    <source>
        <dbReference type="SAM" id="MobiDB-lite"/>
    </source>
</evidence>
<keyword evidence="4 7" id="KW-0547">Nucleotide-binding</keyword>
<dbReference type="SMART" id="SM00220">
    <property type="entry name" value="S_TKc"/>
    <property type="match status" value="1"/>
</dbReference>
<dbReference type="GO" id="GO:0005524">
    <property type="term" value="F:ATP binding"/>
    <property type="evidence" value="ECO:0007669"/>
    <property type="project" value="UniProtKB-UniRule"/>
</dbReference>
<dbReference type="Gene3D" id="1.10.510.10">
    <property type="entry name" value="Transferase(Phosphotransferase) domain 1"/>
    <property type="match status" value="1"/>
</dbReference>
<protein>
    <submittedName>
        <fullName evidence="10">Serine/threonine-protein kinase psk1</fullName>
    </submittedName>
</protein>
<comment type="caution">
    <text evidence="10">The sequence shown here is derived from an EMBL/GenBank/DDBJ whole genome shotgun (WGS) entry which is preliminary data.</text>
</comment>
<reference evidence="10" key="1">
    <citation type="submission" date="2019-03" db="EMBL/GenBank/DDBJ databases">
        <title>Improved annotation for the trematode Fasciola hepatica.</title>
        <authorList>
            <person name="Choi Y.-J."/>
            <person name="Martin J."/>
            <person name="Mitreva M."/>
        </authorList>
    </citation>
    <scope>NUCLEOTIDE SEQUENCE [LARGE SCALE GENOMIC DNA]</scope>
</reference>
<dbReference type="PROSITE" id="PS00108">
    <property type="entry name" value="PROTEIN_KINASE_ST"/>
    <property type="match status" value="1"/>
</dbReference>
<feature type="binding site" evidence="7">
    <location>
        <position position="219"/>
    </location>
    <ligand>
        <name>ATP</name>
        <dbReference type="ChEBI" id="CHEBI:30616"/>
    </ligand>
</feature>
<dbReference type="Proteomes" id="UP000230066">
    <property type="component" value="Unassembled WGS sequence"/>
</dbReference>